<reference evidence="3 4" key="1">
    <citation type="submission" date="2016-12" db="EMBL/GenBank/DDBJ databases">
        <title>Complete Genome Sequence of Lactobacillus fermentum Strain SNUV175, a Probiotic for Treatment of Bacterial Vaginosis.</title>
        <authorList>
            <person name="Lee S."/>
            <person name="You H.J."/>
            <person name="Kwon B."/>
            <person name="Ko G."/>
        </authorList>
    </citation>
    <scope>NUCLEOTIDE SEQUENCE [LARGE SCALE GENOMIC DNA]</scope>
    <source>
        <strain evidence="3 4">SNUV175</strain>
    </source>
</reference>
<evidence type="ECO:0000256" key="1">
    <source>
        <dbReference type="ARBA" id="ARBA00023002"/>
    </source>
</evidence>
<protein>
    <submittedName>
        <fullName evidence="3">Aldo/keto reductase</fullName>
    </submittedName>
</protein>
<dbReference type="PANTHER" id="PTHR43625:SF77">
    <property type="entry name" value="ALDO-KETO REDUCTASE"/>
    <property type="match status" value="1"/>
</dbReference>
<organism evidence="3 4">
    <name type="scientific">Limosilactobacillus fermentum</name>
    <name type="common">Lactobacillus fermentum</name>
    <dbReference type="NCBI Taxonomy" id="1613"/>
    <lineage>
        <taxon>Bacteria</taxon>
        <taxon>Bacillati</taxon>
        <taxon>Bacillota</taxon>
        <taxon>Bacilli</taxon>
        <taxon>Lactobacillales</taxon>
        <taxon>Lactobacillaceae</taxon>
        <taxon>Limosilactobacillus</taxon>
    </lineage>
</organism>
<dbReference type="InterPro" id="IPR036812">
    <property type="entry name" value="NAD(P)_OxRdtase_dom_sf"/>
</dbReference>
<accession>A0A1L7GSV7</accession>
<evidence type="ECO:0000259" key="2">
    <source>
        <dbReference type="Pfam" id="PF00248"/>
    </source>
</evidence>
<gene>
    <name evidence="3" type="ORF">BUW47_00430</name>
</gene>
<dbReference type="GO" id="GO:0005737">
    <property type="term" value="C:cytoplasm"/>
    <property type="evidence" value="ECO:0007669"/>
    <property type="project" value="TreeGrafter"/>
</dbReference>
<dbReference type="Pfam" id="PF00248">
    <property type="entry name" value="Aldo_ket_red"/>
    <property type="match status" value="1"/>
</dbReference>
<proteinExistence type="predicted"/>
<sequence length="339" mass="37751">MTRYLRKIAVSDVGMGCMGFSHGYGTVPDHDEAVDSIRAAYQAGCTFFDTAEGYGKERFFPGHNEQLVGEAVHPFRDQVVLATKVRIEPEEVAEYGVEGALRHHLALSMENLQTDYVDLYYLHRVNEDVALSDVSLAMGKLIDQGLIRGWGLSQVSLDLLKEADQVTPVSAVQNLYNMLERDCEQTIQPYCLENGIGLVPFSPIASGFLSGQLHSTSQFEKVDDVRNWVPQLSQENMDKNQPVIHLLNQFAEAKGVTTAQLSLAWMLAKYPNVVPIPGSKNRARILENLAAAQVDLAPVEMQRLDTALNELTIHGHRGTVEVENRQVGYNRATHTKWTN</sequence>
<dbReference type="AlphaFoldDB" id="A0A1L7GSV7"/>
<dbReference type="Proteomes" id="UP000185427">
    <property type="component" value="Chromosome"/>
</dbReference>
<dbReference type="EMBL" id="CP019030">
    <property type="protein sequence ID" value="APU45025.1"/>
    <property type="molecule type" value="Genomic_DNA"/>
</dbReference>
<dbReference type="GeneID" id="83714849"/>
<feature type="domain" description="NADP-dependent oxidoreductase" evidence="2">
    <location>
        <begin position="13"/>
        <end position="307"/>
    </location>
</feature>
<evidence type="ECO:0000313" key="4">
    <source>
        <dbReference type="Proteomes" id="UP000185427"/>
    </source>
</evidence>
<name>A0A1L7GSV7_LIMFE</name>
<evidence type="ECO:0000313" key="3">
    <source>
        <dbReference type="EMBL" id="APU45025.1"/>
    </source>
</evidence>
<dbReference type="PANTHER" id="PTHR43625">
    <property type="entry name" value="AFLATOXIN B1 ALDEHYDE REDUCTASE"/>
    <property type="match status" value="1"/>
</dbReference>
<dbReference type="InterPro" id="IPR050791">
    <property type="entry name" value="Aldo-Keto_reductase"/>
</dbReference>
<dbReference type="GO" id="GO:0016491">
    <property type="term" value="F:oxidoreductase activity"/>
    <property type="evidence" value="ECO:0007669"/>
    <property type="project" value="UniProtKB-KW"/>
</dbReference>
<dbReference type="RefSeq" id="WP_023465762.1">
    <property type="nucleotide sequence ID" value="NZ_CAKMAZ010000013.1"/>
</dbReference>
<dbReference type="Gene3D" id="3.20.20.100">
    <property type="entry name" value="NADP-dependent oxidoreductase domain"/>
    <property type="match status" value="1"/>
</dbReference>
<keyword evidence="1" id="KW-0560">Oxidoreductase</keyword>
<dbReference type="SUPFAM" id="SSF51430">
    <property type="entry name" value="NAD(P)-linked oxidoreductase"/>
    <property type="match status" value="1"/>
</dbReference>
<dbReference type="OrthoDB" id="9773828at2"/>
<dbReference type="InterPro" id="IPR023210">
    <property type="entry name" value="NADP_OxRdtase_dom"/>
</dbReference>